<dbReference type="SUPFAM" id="SSF90002">
    <property type="entry name" value="Hypothetical protein YjiA, C-terminal domain"/>
    <property type="match status" value="1"/>
</dbReference>
<dbReference type="Proteomes" id="UP000240653">
    <property type="component" value="Unassembled WGS sequence"/>
</dbReference>
<comment type="catalytic activity">
    <reaction evidence="6">
        <text>GTP + H2O = GDP + phosphate + H(+)</text>
        <dbReference type="Rhea" id="RHEA:19669"/>
        <dbReference type="ChEBI" id="CHEBI:15377"/>
        <dbReference type="ChEBI" id="CHEBI:15378"/>
        <dbReference type="ChEBI" id="CHEBI:37565"/>
        <dbReference type="ChEBI" id="CHEBI:43474"/>
        <dbReference type="ChEBI" id="CHEBI:58189"/>
    </reaction>
    <physiologicalReaction direction="left-to-right" evidence="6">
        <dbReference type="Rhea" id="RHEA:19670"/>
    </physiologicalReaction>
</comment>
<keyword evidence="3" id="KW-0143">Chaperone</keyword>
<dbReference type="RefSeq" id="WP_106722903.1">
    <property type="nucleotide sequence ID" value="NZ_PXYL01000002.1"/>
</dbReference>
<evidence type="ECO:0000256" key="3">
    <source>
        <dbReference type="ARBA" id="ARBA00023186"/>
    </source>
</evidence>
<dbReference type="SUPFAM" id="SSF52540">
    <property type="entry name" value="P-loop containing nucleoside triphosphate hydrolases"/>
    <property type="match status" value="1"/>
</dbReference>
<dbReference type="InterPro" id="IPR036627">
    <property type="entry name" value="CobW-likC_sf"/>
</dbReference>
<dbReference type="AlphaFoldDB" id="A0A2P7SKH4"/>
<proteinExistence type="inferred from homology"/>
<dbReference type="SMART" id="SM00833">
    <property type="entry name" value="CobW_C"/>
    <property type="match status" value="1"/>
</dbReference>
<feature type="domain" description="CobW C-terminal" evidence="7">
    <location>
        <begin position="219"/>
        <end position="310"/>
    </location>
</feature>
<comment type="caution">
    <text evidence="8">The sequence shown here is derived from an EMBL/GenBank/DDBJ whole genome shotgun (WGS) entry which is preliminary data.</text>
</comment>
<dbReference type="CDD" id="cd03112">
    <property type="entry name" value="CobW-like"/>
    <property type="match status" value="1"/>
</dbReference>
<evidence type="ECO:0000259" key="7">
    <source>
        <dbReference type="SMART" id="SM00833"/>
    </source>
</evidence>
<dbReference type="InterPro" id="IPR027417">
    <property type="entry name" value="P-loop_NTPase"/>
</dbReference>
<organism evidence="8 9">
    <name type="scientific">Pseudaminobacter soli</name>
    <name type="common">ex Li et al. 2025</name>
    <dbReference type="NCBI Taxonomy" id="1295366"/>
    <lineage>
        <taxon>Bacteria</taxon>
        <taxon>Pseudomonadati</taxon>
        <taxon>Pseudomonadota</taxon>
        <taxon>Alphaproteobacteria</taxon>
        <taxon>Hyphomicrobiales</taxon>
        <taxon>Phyllobacteriaceae</taxon>
        <taxon>Pseudaminobacter</taxon>
    </lineage>
</organism>
<dbReference type="EMBL" id="PXYL01000002">
    <property type="protein sequence ID" value="PSJ62993.1"/>
    <property type="molecule type" value="Genomic_DNA"/>
</dbReference>
<gene>
    <name evidence="8" type="ORF">C7I85_05380</name>
</gene>
<keyword evidence="2" id="KW-0378">Hydrolase</keyword>
<dbReference type="GO" id="GO:0016787">
    <property type="term" value="F:hydrolase activity"/>
    <property type="evidence" value="ECO:0007669"/>
    <property type="project" value="UniProtKB-KW"/>
</dbReference>
<dbReference type="InterPro" id="IPR003495">
    <property type="entry name" value="CobW/HypB/UreG_nucleotide-bd"/>
</dbReference>
<keyword evidence="9" id="KW-1185">Reference proteome</keyword>
<dbReference type="InterPro" id="IPR011629">
    <property type="entry name" value="CobW-like_C"/>
</dbReference>
<evidence type="ECO:0000313" key="8">
    <source>
        <dbReference type="EMBL" id="PSJ62993.1"/>
    </source>
</evidence>
<evidence type="ECO:0000313" key="9">
    <source>
        <dbReference type="Proteomes" id="UP000240653"/>
    </source>
</evidence>
<evidence type="ECO:0000256" key="1">
    <source>
        <dbReference type="ARBA" id="ARBA00022741"/>
    </source>
</evidence>
<dbReference type="Pfam" id="PF07683">
    <property type="entry name" value="CobW_C"/>
    <property type="match status" value="1"/>
</dbReference>
<dbReference type="PANTHER" id="PTHR13748">
    <property type="entry name" value="COBW-RELATED"/>
    <property type="match status" value="1"/>
</dbReference>
<evidence type="ECO:0000256" key="5">
    <source>
        <dbReference type="ARBA" id="ARBA00045658"/>
    </source>
</evidence>
<dbReference type="Pfam" id="PF02492">
    <property type="entry name" value="cobW"/>
    <property type="match status" value="1"/>
</dbReference>
<evidence type="ECO:0000256" key="2">
    <source>
        <dbReference type="ARBA" id="ARBA00022801"/>
    </source>
</evidence>
<evidence type="ECO:0000256" key="4">
    <source>
        <dbReference type="ARBA" id="ARBA00034320"/>
    </source>
</evidence>
<dbReference type="OrthoDB" id="9808822at2"/>
<dbReference type="Gene3D" id="3.30.1220.10">
    <property type="entry name" value="CobW-like, C-terminal domain"/>
    <property type="match status" value="1"/>
</dbReference>
<sequence length="321" mass="33898">MVTKGAAPMPVTVIGGFLGAGKTTLVNHILSGDHGLKVAVLVNDFGAINIDAALITSIEGGLYSLSNGCVCCGLNQGFVEQLEELLAARADIDHIVIEASGVADPARIMDTVRYSRFASRLRADAIVVVVDAAGFDEAIAAAPGLAEAQIGSADLLILNKTDLVGREQLDAWRARWTFPDTRIVETMNALVPFDILFAGEISPRRVASSFVAEPVHEQAVSAIWRSEGTVDLKRLQKVLAGLPTAVFRAKGFLRANDGRCFAVHLVGTRLSFEQLAKALEGLDADNILVLIGFGERPPFESILAQLDGCAEPAAPAAKGTA</sequence>
<evidence type="ECO:0000256" key="6">
    <source>
        <dbReference type="ARBA" id="ARBA00049117"/>
    </source>
</evidence>
<reference evidence="8 9" key="1">
    <citation type="submission" date="2018-03" db="EMBL/GenBank/DDBJ databases">
        <title>The draft genome of Mesorhizobium soli JCM 19897.</title>
        <authorList>
            <person name="Li L."/>
            <person name="Liu L."/>
            <person name="Liang L."/>
            <person name="Wang T."/>
            <person name="Zhang X."/>
        </authorList>
    </citation>
    <scope>NUCLEOTIDE SEQUENCE [LARGE SCALE GENOMIC DNA]</scope>
    <source>
        <strain evidence="8 9">JCM 19897</strain>
    </source>
</reference>
<protein>
    <submittedName>
        <fullName evidence="8">GTP-binding protein</fullName>
    </submittedName>
</protein>
<accession>A0A2P7SKH4</accession>
<dbReference type="Gene3D" id="3.40.50.300">
    <property type="entry name" value="P-loop containing nucleotide triphosphate hydrolases"/>
    <property type="match status" value="1"/>
</dbReference>
<name>A0A2P7SKH4_9HYPH</name>
<comment type="similarity">
    <text evidence="4">Belongs to the SIMIBI class G3E GTPase family. ZNG1 subfamily.</text>
</comment>
<keyword evidence="1" id="KW-0547">Nucleotide-binding</keyword>
<dbReference type="GO" id="GO:0000166">
    <property type="term" value="F:nucleotide binding"/>
    <property type="evidence" value="ECO:0007669"/>
    <property type="project" value="UniProtKB-KW"/>
</dbReference>
<dbReference type="InterPro" id="IPR051316">
    <property type="entry name" value="Zinc-reg_GTPase_activator"/>
</dbReference>
<comment type="function">
    <text evidence="5">Zinc chaperone that directly transfers zinc cofactor to target proteins, thereby activating them. Zinc is transferred from the CXCC motif in the GTPase domain to the zinc binding site in target proteins in a process requiring GTP hydrolysis.</text>
</comment>